<sequence>MVAIETALKLDELSCKPQIDFENCPVCGDRVSGYHYGLLTCESCKGFFKRTVQNKKSYQCSADQNCAVDKSCRKRCPHCRFQKCIQRGMKVEAVREDRMRGGRNKFGSYYKRDRAQRMQRIALRTNAPQGFFPQHVADQHVSSSTPDQTAQVQYFDAQSTQKFKNDYDALLQSPTLSSSTQSSANFVMHRPGAYLPNCDNLAALLGSSIDDPLLRGSSFPIYSCVKPEPFESYPDAGTFSQPPLPDYATFCPTSSYTAMSAMAPVSASSSGSDRSSSPLLPVCPVPTEKTIDSLSDFVMHRPGAYLPNCDNLAALLGSSIDDPLLRGSSFPIYSCVKPEPFESYPDAGTFSQPPLPDYATFCPTSSYTAMSAMAPVSASSSGSDRSSSPLLPVCPVPTEKTIDSVFYAPKQTPMLTTCTESLLEPTLLLQLLNKGDKTRDAFQFCKSVIEENLNQIVVWAKNAPYFDKLHVEDQIALIYSAWAPIHVLDFTYHLLHNHLPVSIQFGNSTLAMSAVCLMGFDALTPKFNEICARLHAMHFDRCDYAAFKVLTLFEDQGERSAVNNRALTAHVHATVLSSWASYRCVPSAIDHPLFDAYAELKILARQAAHLLSKYSTVGMEENLLKEMLAREDLLQYPQ</sequence>
<dbReference type="Gene3D" id="3.30.50.10">
    <property type="entry name" value="Erythroid Transcription Factor GATA-1, subunit A"/>
    <property type="match status" value="1"/>
</dbReference>
<keyword evidence="7" id="KW-0804">Transcription</keyword>
<dbReference type="SUPFAM" id="SSF48508">
    <property type="entry name" value="Nuclear receptor ligand-binding domain"/>
    <property type="match status" value="1"/>
</dbReference>
<evidence type="ECO:0000256" key="2">
    <source>
        <dbReference type="ARBA" id="ARBA00022723"/>
    </source>
</evidence>
<dbReference type="PRINTS" id="PR00398">
    <property type="entry name" value="STRDHORMONER"/>
</dbReference>
<dbReference type="InterPro" id="IPR035500">
    <property type="entry name" value="NHR-like_dom_sf"/>
</dbReference>
<dbReference type="GO" id="GO:0090575">
    <property type="term" value="C:RNA polymerase II transcription regulator complex"/>
    <property type="evidence" value="ECO:0007669"/>
    <property type="project" value="TreeGrafter"/>
</dbReference>
<keyword evidence="2" id="KW-0479">Metal-binding</keyword>
<evidence type="ECO:0000256" key="7">
    <source>
        <dbReference type="ARBA" id="ARBA00023163"/>
    </source>
</evidence>
<evidence type="ECO:0000256" key="1">
    <source>
        <dbReference type="ARBA" id="ARBA00004123"/>
    </source>
</evidence>
<dbReference type="Pfam" id="PF00104">
    <property type="entry name" value="Hormone_recep"/>
    <property type="match status" value="1"/>
</dbReference>
<dbReference type="InterPro" id="IPR016355">
    <property type="entry name" value="NR5-like"/>
</dbReference>
<dbReference type="GO" id="GO:0004879">
    <property type="term" value="F:nuclear receptor activity"/>
    <property type="evidence" value="ECO:0007669"/>
    <property type="project" value="InterPro"/>
</dbReference>
<dbReference type="Gene3D" id="1.10.565.10">
    <property type="entry name" value="Retinoid X Receptor"/>
    <property type="match status" value="1"/>
</dbReference>
<name>A0A9J2PKA8_ASCLU</name>
<dbReference type="GO" id="GO:0000978">
    <property type="term" value="F:RNA polymerase II cis-regulatory region sequence-specific DNA binding"/>
    <property type="evidence" value="ECO:0007669"/>
    <property type="project" value="TreeGrafter"/>
</dbReference>
<dbReference type="AlphaFoldDB" id="A0A9J2PKA8"/>
<dbReference type="WBParaSite" id="ALUE_0001045501-mRNA-1">
    <property type="protein sequence ID" value="ALUE_0001045501-mRNA-1"/>
    <property type="gene ID" value="ALUE_0001045501"/>
</dbReference>
<dbReference type="CDD" id="cd07167">
    <property type="entry name" value="NR_DBD_Lrh-1_like"/>
    <property type="match status" value="1"/>
</dbReference>
<dbReference type="FunFam" id="3.30.50.10:FF:000006">
    <property type="entry name" value="Nuclear receptor subfamily 5 group A member"/>
    <property type="match status" value="1"/>
</dbReference>
<comment type="subcellular location">
    <subcellularLocation>
        <location evidence="1">Nucleus</location>
    </subcellularLocation>
</comment>
<dbReference type="GO" id="GO:0009755">
    <property type="term" value="P:hormone-mediated signaling pathway"/>
    <property type="evidence" value="ECO:0007669"/>
    <property type="project" value="TreeGrafter"/>
</dbReference>
<dbReference type="PROSITE" id="PS51030">
    <property type="entry name" value="NUCLEAR_REC_DBD_2"/>
    <property type="match status" value="1"/>
</dbReference>
<dbReference type="PANTHER" id="PTHR24086:SF15">
    <property type="entry name" value="NUCLEAR HORMONE RECEPTOR FTZ-F1"/>
    <property type="match status" value="1"/>
</dbReference>
<evidence type="ECO:0000256" key="5">
    <source>
        <dbReference type="ARBA" id="ARBA00023015"/>
    </source>
</evidence>
<evidence type="ECO:0000256" key="8">
    <source>
        <dbReference type="ARBA" id="ARBA00023170"/>
    </source>
</evidence>
<keyword evidence="8" id="KW-0675">Receptor</keyword>
<dbReference type="InterPro" id="IPR013088">
    <property type="entry name" value="Znf_NHR/GATA"/>
</dbReference>
<dbReference type="PRINTS" id="PR00047">
    <property type="entry name" value="STROIDFINGER"/>
</dbReference>
<evidence type="ECO:0000313" key="13">
    <source>
        <dbReference type="WBParaSite" id="ALUE_0001045501-mRNA-1"/>
    </source>
</evidence>
<dbReference type="InterPro" id="IPR001628">
    <property type="entry name" value="Znf_hrmn_rcpt"/>
</dbReference>
<keyword evidence="9" id="KW-0539">Nucleus</keyword>
<keyword evidence="12" id="KW-1185">Reference proteome</keyword>
<keyword evidence="4" id="KW-0862">Zinc</keyword>
<dbReference type="GO" id="GO:0008270">
    <property type="term" value="F:zinc ion binding"/>
    <property type="evidence" value="ECO:0007669"/>
    <property type="project" value="UniProtKB-KW"/>
</dbReference>
<dbReference type="Pfam" id="PF00105">
    <property type="entry name" value="zf-C4"/>
    <property type="match status" value="1"/>
</dbReference>
<accession>A0A9J2PKA8</accession>
<dbReference type="Proteomes" id="UP000036681">
    <property type="component" value="Unplaced"/>
</dbReference>
<protein>
    <submittedName>
        <fullName evidence="13">Nuclear receptor domain-containing protein</fullName>
    </submittedName>
</protein>
<evidence type="ECO:0000259" key="11">
    <source>
        <dbReference type="PROSITE" id="PS51843"/>
    </source>
</evidence>
<evidence type="ECO:0000256" key="4">
    <source>
        <dbReference type="ARBA" id="ARBA00022833"/>
    </source>
</evidence>
<organism evidence="12 13">
    <name type="scientific">Ascaris lumbricoides</name>
    <name type="common">Giant roundworm</name>
    <dbReference type="NCBI Taxonomy" id="6252"/>
    <lineage>
        <taxon>Eukaryota</taxon>
        <taxon>Metazoa</taxon>
        <taxon>Ecdysozoa</taxon>
        <taxon>Nematoda</taxon>
        <taxon>Chromadorea</taxon>
        <taxon>Rhabditida</taxon>
        <taxon>Spirurina</taxon>
        <taxon>Ascaridomorpha</taxon>
        <taxon>Ascaridoidea</taxon>
        <taxon>Ascarididae</taxon>
        <taxon>Ascaris</taxon>
    </lineage>
</organism>
<dbReference type="PANTHER" id="PTHR24086">
    <property type="entry name" value="NUCLEAR RECEPTOR SUBFAMILY 5 GROUP A"/>
    <property type="match status" value="1"/>
</dbReference>
<evidence type="ECO:0000256" key="3">
    <source>
        <dbReference type="ARBA" id="ARBA00022771"/>
    </source>
</evidence>
<evidence type="ECO:0000256" key="6">
    <source>
        <dbReference type="ARBA" id="ARBA00023125"/>
    </source>
</evidence>
<reference evidence="13" key="1">
    <citation type="submission" date="2023-03" db="UniProtKB">
        <authorList>
            <consortium name="WormBaseParasite"/>
        </authorList>
    </citation>
    <scope>IDENTIFICATION</scope>
</reference>
<feature type="domain" description="NR LBD" evidence="11">
    <location>
        <begin position="410"/>
        <end position="638"/>
    </location>
</feature>
<dbReference type="InterPro" id="IPR000536">
    <property type="entry name" value="Nucl_hrmn_rcpt_lig-bd"/>
</dbReference>
<feature type="domain" description="Nuclear receptor" evidence="10">
    <location>
        <begin position="21"/>
        <end position="96"/>
    </location>
</feature>
<dbReference type="PROSITE" id="PS51843">
    <property type="entry name" value="NR_LBD"/>
    <property type="match status" value="1"/>
</dbReference>
<evidence type="ECO:0000259" key="10">
    <source>
        <dbReference type="PROSITE" id="PS51030"/>
    </source>
</evidence>
<keyword evidence="6" id="KW-0238">DNA-binding</keyword>
<dbReference type="InterPro" id="IPR001723">
    <property type="entry name" value="Nuclear_hrmn_rcpt"/>
</dbReference>
<keyword evidence="5" id="KW-0805">Transcription regulation</keyword>
<keyword evidence="3" id="KW-0863">Zinc-finger</keyword>
<dbReference type="SUPFAM" id="SSF57716">
    <property type="entry name" value="Glucocorticoid receptor-like (DNA-binding domain)"/>
    <property type="match status" value="1"/>
</dbReference>
<dbReference type="PROSITE" id="PS00031">
    <property type="entry name" value="NUCLEAR_REC_DBD_1"/>
    <property type="match status" value="1"/>
</dbReference>
<dbReference type="GO" id="GO:0009888">
    <property type="term" value="P:tissue development"/>
    <property type="evidence" value="ECO:0007669"/>
    <property type="project" value="TreeGrafter"/>
</dbReference>
<evidence type="ECO:0000256" key="9">
    <source>
        <dbReference type="ARBA" id="ARBA00023242"/>
    </source>
</evidence>
<dbReference type="SMART" id="SM00399">
    <property type="entry name" value="ZnF_C4"/>
    <property type="match status" value="1"/>
</dbReference>
<proteinExistence type="predicted"/>
<evidence type="ECO:0000313" key="12">
    <source>
        <dbReference type="Proteomes" id="UP000036681"/>
    </source>
</evidence>